<evidence type="ECO:0000313" key="4">
    <source>
        <dbReference type="Proteomes" id="UP000823661"/>
    </source>
</evidence>
<dbReference type="AlphaFoldDB" id="A0A9D9HIV1"/>
<dbReference type="NCBIfam" id="TIGR02145">
    <property type="entry name" value="Fib_succ_major"/>
    <property type="match status" value="1"/>
</dbReference>
<accession>A0A9D9HIV1</accession>
<sequence length="327" mass="36004">MEFRKIMSILTMSTVVLAAVACKEDDETTTLPSLDGRLTFSLPPYLEQNQTVEMTATGVIHPEGKDDELSYSWTVSPEIGEDDEEEDDEDETQTSTFIQNFGDELQTYTVSCSASASGYYSLSSSRSTTVVKSGLDGTGTITGIDISGLNSPVTDEDGNKYYYTSIGSLDWFIQNLATDGAGIPYENSEVMSYIFGRYYSYEEALTACPDGWRLPTESEWEECFGDCSSGDIMADVHFNGEKMWEFWPEVEITNSTGFSAVPAGYANLASKDFTGITEWAMFWVTPDDADTAGDLAPVKYIKDDSPVIQTFMADKASYGASVRCVRQ</sequence>
<evidence type="ECO:0000313" key="3">
    <source>
        <dbReference type="EMBL" id="MBO8452327.1"/>
    </source>
</evidence>
<organism evidence="3 4">
    <name type="scientific">Candidatus Cryptobacteroides intestinavium</name>
    <dbReference type="NCBI Taxonomy" id="2840766"/>
    <lineage>
        <taxon>Bacteria</taxon>
        <taxon>Pseudomonadati</taxon>
        <taxon>Bacteroidota</taxon>
        <taxon>Bacteroidia</taxon>
        <taxon>Bacteroidales</taxon>
        <taxon>Candidatus Cryptobacteroides</taxon>
    </lineage>
</organism>
<dbReference type="InterPro" id="IPR011871">
    <property type="entry name" value="Fib_succ_major"/>
</dbReference>
<protein>
    <submittedName>
        <fullName evidence="3">Fibrobacter succinogenes major paralogous domain-containing protein</fullName>
    </submittedName>
</protein>
<gene>
    <name evidence="3" type="ORF">IAC06_05530</name>
</gene>
<reference evidence="3" key="2">
    <citation type="journal article" date="2021" name="PeerJ">
        <title>Extensive microbial diversity within the chicken gut microbiome revealed by metagenomics and culture.</title>
        <authorList>
            <person name="Gilroy R."/>
            <person name="Ravi A."/>
            <person name="Getino M."/>
            <person name="Pursley I."/>
            <person name="Horton D.L."/>
            <person name="Alikhan N.F."/>
            <person name="Baker D."/>
            <person name="Gharbi K."/>
            <person name="Hall N."/>
            <person name="Watson M."/>
            <person name="Adriaenssens E.M."/>
            <person name="Foster-Nyarko E."/>
            <person name="Jarju S."/>
            <person name="Secka A."/>
            <person name="Antonio M."/>
            <person name="Oren A."/>
            <person name="Chaudhuri R.R."/>
            <person name="La Ragione R."/>
            <person name="Hildebrand F."/>
            <person name="Pallen M.J."/>
        </authorList>
    </citation>
    <scope>NUCLEOTIDE SEQUENCE</scope>
    <source>
        <strain evidence="3">B1-20833</strain>
    </source>
</reference>
<feature type="chain" id="PRO_5038471618" evidence="1">
    <location>
        <begin position="19"/>
        <end position="327"/>
    </location>
</feature>
<dbReference type="Proteomes" id="UP000823661">
    <property type="component" value="Unassembled WGS sequence"/>
</dbReference>
<name>A0A9D9HIV1_9BACT</name>
<reference evidence="3" key="1">
    <citation type="submission" date="2020-10" db="EMBL/GenBank/DDBJ databases">
        <authorList>
            <person name="Gilroy R."/>
        </authorList>
    </citation>
    <scope>NUCLEOTIDE SEQUENCE</scope>
    <source>
        <strain evidence="3">B1-20833</strain>
    </source>
</reference>
<keyword evidence="1" id="KW-0732">Signal</keyword>
<dbReference type="Pfam" id="PF09603">
    <property type="entry name" value="Fib_succ_major"/>
    <property type="match status" value="1"/>
</dbReference>
<dbReference type="EMBL" id="JADIMI010000053">
    <property type="protein sequence ID" value="MBO8452327.1"/>
    <property type="molecule type" value="Genomic_DNA"/>
</dbReference>
<feature type="signal peptide" evidence="1">
    <location>
        <begin position="1"/>
        <end position="18"/>
    </location>
</feature>
<comment type="caution">
    <text evidence="3">The sequence shown here is derived from an EMBL/GenBank/DDBJ whole genome shotgun (WGS) entry which is preliminary data.</text>
</comment>
<evidence type="ECO:0000259" key="2">
    <source>
        <dbReference type="Pfam" id="PF09603"/>
    </source>
</evidence>
<feature type="domain" description="Fibrobacter succinogenes major paralogous" evidence="2">
    <location>
        <begin position="166"/>
        <end position="326"/>
    </location>
</feature>
<evidence type="ECO:0000256" key="1">
    <source>
        <dbReference type="SAM" id="SignalP"/>
    </source>
</evidence>
<proteinExistence type="predicted"/>
<dbReference type="PROSITE" id="PS51257">
    <property type="entry name" value="PROKAR_LIPOPROTEIN"/>
    <property type="match status" value="1"/>
</dbReference>